<dbReference type="STRING" id="246199.CUS_4278"/>
<reference evidence="9 10" key="1">
    <citation type="submission" date="2011-02" db="EMBL/GenBank/DDBJ databases">
        <authorList>
            <person name="Nelson K.E."/>
            <person name="Sutton G."/>
            <person name="Torralba M."/>
            <person name="Durkin S."/>
            <person name="Harkins D."/>
            <person name="Montgomery R."/>
            <person name="Ziemer C."/>
            <person name="Klaassens E."/>
            <person name="Ocuiv P."/>
            <person name="Morrison M."/>
        </authorList>
    </citation>
    <scope>NUCLEOTIDE SEQUENCE [LARGE SCALE GENOMIC DNA]</scope>
    <source>
        <strain evidence="9 10">8</strain>
    </source>
</reference>
<dbReference type="OrthoDB" id="111144at2"/>
<evidence type="ECO:0000256" key="2">
    <source>
        <dbReference type="ARBA" id="ARBA00008857"/>
    </source>
</evidence>
<accession>E9S7J4</accession>
<evidence type="ECO:0000256" key="1">
    <source>
        <dbReference type="ARBA" id="ARBA00003283"/>
    </source>
</evidence>
<dbReference type="GO" id="GO:0003677">
    <property type="term" value="F:DNA binding"/>
    <property type="evidence" value="ECO:0007669"/>
    <property type="project" value="UniProtKB-UniRule"/>
</dbReference>
<dbReference type="eggNOG" id="COG0582">
    <property type="taxonomic scope" value="Bacteria"/>
</dbReference>
<dbReference type="AlphaFoldDB" id="E9S7J4"/>
<evidence type="ECO:0000259" key="7">
    <source>
        <dbReference type="PROSITE" id="PS51898"/>
    </source>
</evidence>
<dbReference type="InterPro" id="IPR002104">
    <property type="entry name" value="Integrase_catalytic"/>
</dbReference>
<dbReference type="PROSITE" id="PS51900">
    <property type="entry name" value="CB"/>
    <property type="match status" value="1"/>
</dbReference>
<dbReference type="InterPro" id="IPR004107">
    <property type="entry name" value="Integrase_SAM-like_N"/>
</dbReference>
<keyword evidence="4 6" id="KW-0238">DNA-binding</keyword>
<dbReference type="PANTHER" id="PTHR30629:SF2">
    <property type="entry name" value="PROPHAGE INTEGRASE INTS-RELATED"/>
    <property type="match status" value="1"/>
</dbReference>
<dbReference type="EMBL" id="ADKM02000009">
    <property type="protein sequence ID" value="EGC04750.1"/>
    <property type="molecule type" value="Genomic_DNA"/>
</dbReference>
<dbReference type="PROSITE" id="PS51898">
    <property type="entry name" value="TYR_RECOMBINASE"/>
    <property type="match status" value="1"/>
</dbReference>
<comment type="function">
    <text evidence="1">Site-specific tyrosine recombinase, which acts by catalyzing the cutting and rejoining of the recombining DNA molecules.</text>
</comment>
<evidence type="ECO:0000259" key="8">
    <source>
        <dbReference type="PROSITE" id="PS51900"/>
    </source>
</evidence>
<keyword evidence="5" id="KW-0233">DNA recombination</keyword>
<dbReference type="InterPro" id="IPR011010">
    <property type="entry name" value="DNA_brk_join_enz"/>
</dbReference>
<sequence length="362" mass="41755">MEKTGITITKRKDGRYVGKFIADYADNGKVQYHYVYGKTYEEAESKVLIGREIATRYLSGRYITVEKIYVEWLNAVVNRVKESTLANYRNKFEKHILPEFGDVPCADLTAGKINAFINQKLADGLSASYVRDIFTVFKTMLKYAQDEYGFKLSLKSVVLPKAARKQIEKISDTEQKKLVSYLKSNMSLTAFGILLSLFMGLRIGELCGLKWEDVDFRNKILHIRRTVQRISSANGNRKTKIVISAPKSATSFREIAIPDMLMKYFEMFRDEADYFIISGTNKPVEPRTMQYRYKKILQSAEVEDHNYHKLRHTFATNSAEKGFNVKALSAVLGHSSVTLTLNRYIHPDRTYERRLMNMCMQL</sequence>
<dbReference type="GO" id="GO:0006310">
    <property type="term" value="P:DNA recombination"/>
    <property type="evidence" value="ECO:0007669"/>
    <property type="project" value="UniProtKB-KW"/>
</dbReference>
<dbReference type="InterPro" id="IPR013762">
    <property type="entry name" value="Integrase-like_cat_sf"/>
</dbReference>
<evidence type="ECO:0000313" key="10">
    <source>
        <dbReference type="Proteomes" id="UP000004259"/>
    </source>
</evidence>
<evidence type="ECO:0000256" key="3">
    <source>
        <dbReference type="ARBA" id="ARBA00022908"/>
    </source>
</evidence>
<feature type="domain" description="Core-binding (CB)" evidence="8">
    <location>
        <begin position="63"/>
        <end position="145"/>
    </location>
</feature>
<dbReference type="Pfam" id="PF14659">
    <property type="entry name" value="Phage_int_SAM_3"/>
    <property type="match status" value="1"/>
</dbReference>
<dbReference type="GO" id="GO:0015074">
    <property type="term" value="P:DNA integration"/>
    <property type="evidence" value="ECO:0007669"/>
    <property type="project" value="UniProtKB-KW"/>
</dbReference>
<dbReference type="Gene3D" id="1.10.443.10">
    <property type="entry name" value="Intergrase catalytic core"/>
    <property type="match status" value="1"/>
</dbReference>
<comment type="similarity">
    <text evidence="2">Belongs to the 'phage' integrase family.</text>
</comment>
<name>E9S7J4_RUMAL</name>
<evidence type="ECO:0000256" key="4">
    <source>
        <dbReference type="ARBA" id="ARBA00023125"/>
    </source>
</evidence>
<evidence type="ECO:0000256" key="5">
    <source>
        <dbReference type="ARBA" id="ARBA00023172"/>
    </source>
</evidence>
<protein>
    <submittedName>
        <fullName evidence="9">Site-specific recombinase, phage integrase family</fullName>
    </submittedName>
</protein>
<dbReference type="Gene3D" id="1.10.150.130">
    <property type="match status" value="1"/>
</dbReference>
<dbReference type="CDD" id="cd01189">
    <property type="entry name" value="INT_ICEBs1_C_like"/>
    <property type="match status" value="1"/>
</dbReference>
<dbReference type="Proteomes" id="UP000004259">
    <property type="component" value="Unassembled WGS sequence"/>
</dbReference>
<organism evidence="9 10">
    <name type="scientific">Ruminococcus albus 8</name>
    <dbReference type="NCBI Taxonomy" id="246199"/>
    <lineage>
        <taxon>Bacteria</taxon>
        <taxon>Bacillati</taxon>
        <taxon>Bacillota</taxon>
        <taxon>Clostridia</taxon>
        <taxon>Eubacteriales</taxon>
        <taxon>Oscillospiraceae</taxon>
        <taxon>Ruminococcus</taxon>
    </lineage>
</organism>
<dbReference type="InterPro" id="IPR010998">
    <property type="entry name" value="Integrase_recombinase_N"/>
</dbReference>
<proteinExistence type="inferred from homology"/>
<dbReference type="InterPro" id="IPR050808">
    <property type="entry name" value="Phage_Integrase"/>
</dbReference>
<gene>
    <name evidence="9" type="ORF">CUS_4278</name>
</gene>
<dbReference type="Pfam" id="PF00589">
    <property type="entry name" value="Phage_integrase"/>
    <property type="match status" value="1"/>
</dbReference>
<dbReference type="InterPro" id="IPR044068">
    <property type="entry name" value="CB"/>
</dbReference>
<keyword evidence="10" id="KW-1185">Reference proteome</keyword>
<comment type="caution">
    <text evidence="9">The sequence shown here is derived from an EMBL/GenBank/DDBJ whole genome shotgun (WGS) entry which is preliminary data.</text>
</comment>
<evidence type="ECO:0000313" key="9">
    <source>
        <dbReference type="EMBL" id="EGC04750.1"/>
    </source>
</evidence>
<keyword evidence="3" id="KW-0229">DNA integration</keyword>
<dbReference type="SUPFAM" id="SSF56349">
    <property type="entry name" value="DNA breaking-rejoining enzymes"/>
    <property type="match status" value="1"/>
</dbReference>
<evidence type="ECO:0000256" key="6">
    <source>
        <dbReference type="PROSITE-ProRule" id="PRU01248"/>
    </source>
</evidence>
<feature type="domain" description="Tyr recombinase" evidence="7">
    <location>
        <begin position="165"/>
        <end position="357"/>
    </location>
</feature>
<dbReference type="RefSeq" id="WP_002846883.1">
    <property type="nucleotide sequence ID" value="NZ_ADKM02000009.1"/>
</dbReference>
<dbReference type="PANTHER" id="PTHR30629">
    <property type="entry name" value="PROPHAGE INTEGRASE"/>
    <property type="match status" value="1"/>
</dbReference>